<dbReference type="InterPro" id="IPR000070">
    <property type="entry name" value="Pectinesterase_cat"/>
</dbReference>
<keyword evidence="6" id="KW-1185">Reference proteome</keyword>
<comment type="caution">
    <text evidence="5">The sequence shown here is derived from an EMBL/GenBank/DDBJ whole genome shotgun (WGS) entry which is preliminary data.</text>
</comment>
<sequence>MLIYREGMTNTMISGNLSKFEYPKSTTAAITTFSVLGDNFIARDIKFVNTAGPEKYQVIAFHSKSNHTVLFRCVFYGYTDTLYAHIREQLYRKCDIVGMVDLSSERMVNFINKLGWLKDLYPL</sequence>
<evidence type="ECO:0000256" key="1">
    <source>
        <dbReference type="ARBA" id="ARBA00005184"/>
    </source>
</evidence>
<accession>A0ABQ7B7Z6</accession>
<gene>
    <name evidence="5" type="ORF">DY000_02043122</name>
</gene>
<protein>
    <recommendedName>
        <fullName evidence="4">Pectinesterase catalytic domain-containing protein</fullName>
    </recommendedName>
</protein>
<proteinExistence type="predicted"/>
<evidence type="ECO:0000256" key="2">
    <source>
        <dbReference type="ARBA" id="ARBA00022801"/>
    </source>
</evidence>
<dbReference type="InterPro" id="IPR011050">
    <property type="entry name" value="Pectin_lyase_fold/virulence"/>
</dbReference>
<evidence type="ECO:0000259" key="4">
    <source>
        <dbReference type="Pfam" id="PF01095"/>
    </source>
</evidence>
<reference evidence="5 6" key="1">
    <citation type="journal article" date="2020" name="BMC Genomics">
        <title>Intraspecific diversification of the crop wild relative Brassica cretica Lam. using demographic model selection.</title>
        <authorList>
            <person name="Kioukis A."/>
            <person name="Michalopoulou V.A."/>
            <person name="Briers L."/>
            <person name="Pirintsos S."/>
            <person name="Studholme D.J."/>
            <person name="Pavlidis P."/>
            <person name="Sarris P.F."/>
        </authorList>
    </citation>
    <scope>NUCLEOTIDE SEQUENCE [LARGE SCALE GENOMIC DNA]</scope>
    <source>
        <strain evidence="6">cv. PFS-1207/04</strain>
    </source>
</reference>
<organism evidence="5 6">
    <name type="scientific">Brassica cretica</name>
    <name type="common">Mustard</name>
    <dbReference type="NCBI Taxonomy" id="69181"/>
    <lineage>
        <taxon>Eukaryota</taxon>
        <taxon>Viridiplantae</taxon>
        <taxon>Streptophyta</taxon>
        <taxon>Embryophyta</taxon>
        <taxon>Tracheophyta</taxon>
        <taxon>Spermatophyta</taxon>
        <taxon>Magnoliopsida</taxon>
        <taxon>eudicotyledons</taxon>
        <taxon>Gunneridae</taxon>
        <taxon>Pentapetalae</taxon>
        <taxon>rosids</taxon>
        <taxon>malvids</taxon>
        <taxon>Brassicales</taxon>
        <taxon>Brassicaceae</taxon>
        <taxon>Brassiceae</taxon>
        <taxon>Brassica</taxon>
    </lineage>
</organism>
<evidence type="ECO:0000313" key="6">
    <source>
        <dbReference type="Proteomes" id="UP000266723"/>
    </source>
</evidence>
<dbReference type="EMBL" id="QGKV02001507">
    <property type="protein sequence ID" value="KAF3528583.1"/>
    <property type="molecule type" value="Genomic_DNA"/>
</dbReference>
<keyword evidence="3" id="KW-0063">Aspartyl esterase</keyword>
<dbReference type="PANTHER" id="PTHR31707">
    <property type="entry name" value="PECTINESTERASE"/>
    <property type="match status" value="1"/>
</dbReference>
<dbReference type="SUPFAM" id="SSF51126">
    <property type="entry name" value="Pectin lyase-like"/>
    <property type="match status" value="1"/>
</dbReference>
<comment type="pathway">
    <text evidence="1">Glycan metabolism; pectin degradation; 2-dehydro-3-deoxy-D-gluconate from pectin: step 1/5.</text>
</comment>
<dbReference type="InterPro" id="IPR012334">
    <property type="entry name" value="Pectin_lyas_fold"/>
</dbReference>
<name>A0ABQ7B7Z6_BRACR</name>
<evidence type="ECO:0000313" key="5">
    <source>
        <dbReference type="EMBL" id="KAF3528583.1"/>
    </source>
</evidence>
<feature type="domain" description="Pectinesterase catalytic" evidence="4">
    <location>
        <begin position="2"/>
        <end position="102"/>
    </location>
</feature>
<keyword evidence="2" id="KW-0378">Hydrolase</keyword>
<evidence type="ECO:0000256" key="3">
    <source>
        <dbReference type="ARBA" id="ARBA00023085"/>
    </source>
</evidence>
<dbReference type="Pfam" id="PF01095">
    <property type="entry name" value="Pectinesterase"/>
    <property type="match status" value="1"/>
</dbReference>
<dbReference type="Proteomes" id="UP000266723">
    <property type="component" value="Unassembled WGS sequence"/>
</dbReference>
<dbReference type="Gene3D" id="2.160.20.10">
    <property type="entry name" value="Single-stranded right-handed beta-helix, Pectin lyase-like"/>
    <property type="match status" value="1"/>
</dbReference>